<gene>
    <name evidence="2" type="ORF">BSL78_29119</name>
</gene>
<dbReference type="InterPro" id="IPR002317">
    <property type="entry name" value="Ser-tRNA-ligase_type_1"/>
</dbReference>
<organism evidence="2 3">
    <name type="scientific">Stichopus japonicus</name>
    <name type="common">Sea cucumber</name>
    <dbReference type="NCBI Taxonomy" id="307972"/>
    <lineage>
        <taxon>Eukaryota</taxon>
        <taxon>Metazoa</taxon>
        <taxon>Echinodermata</taxon>
        <taxon>Eleutherozoa</taxon>
        <taxon>Echinozoa</taxon>
        <taxon>Holothuroidea</taxon>
        <taxon>Aspidochirotacea</taxon>
        <taxon>Aspidochirotida</taxon>
        <taxon>Stichopodidae</taxon>
        <taxon>Apostichopus</taxon>
    </lineage>
</organism>
<keyword evidence="1" id="KW-0175">Coiled coil</keyword>
<dbReference type="InterPro" id="IPR045864">
    <property type="entry name" value="aa-tRNA-synth_II/BPL/LPL"/>
</dbReference>
<dbReference type="InterPro" id="IPR042103">
    <property type="entry name" value="SerRS_1_N_sf"/>
</dbReference>
<dbReference type="Proteomes" id="UP000230750">
    <property type="component" value="Unassembled WGS sequence"/>
</dbReference>
<evidence type="ECO:0000256" key="1">
    <source>
        <dbReference type="SAM" id="Coils"/>
    </source>
</evidence>
<dbReference type="AlphaFoldDB" id="A0A2G8JE83"/>
<protein>
    <submittedName>
        <fullName evidence="2">Putative serine--tRNA ligase, mitochondrial</fullName>
    </submittedName>
</protein>
<dbReference type="InterPro" id="IPR010978">
    <property type="entry name" value="tRNA-bd_arm"/>
</dbReference>
<reference evidence="2 3" key="1">
    <citation type="journal article" date="2017" name="PLoS Biol.">
        <title>The sea cucumber genome provides insights into morphological evolution and visceral regeneration.</title>
        <authorList>
            <person name="Zhang X."/>
            <person name="Sun L."/>
            <person name="Yuan J."/>
            <person name="Sun Y."/>
            <person name="Gao Y."/>
            <person name="Zhang L."/>
            <person name="Li S."/>
            <person name="Dai H."/>
            <person name="Hamel J.F."/>
            <person name="Liu C."/>
            <person name="Yu Y."/>
            <person name="Liu S."/>
            <person name="Lin W."/>
            <person name="Guo K."/>
            <person name="Jin S."/>
            <person name="Xu P."/>
            <person name="Storey K.B."/>
            <person name="Huan P."/>
            <person name="Zhang T."/>
            <person name="Zhou Y."/>
            <person name="Zhang J."/>
            <person name="Lin C."/>
            <person name="Li X."/>
            <person name="Xing L."/>
            <person name="Huo D."/>
            <person name="Sun M."/>
            <person name="Wang L."/>
            <person name="Mercier A."/>
            <person name="Li F."/>
            <person name="Yang H."/>
            <person name="Xiang J."/>
        </authorList>
    </citation>
    <scope>NUCLEOTIDE SEQUENCE [LARGE SCALE GENOMIC DNA]</scope>
    <source>
        <strain evidence="2">Shaxun</strain>
        <tissue evidence="2">Muscle</tissue>
    </source>
</reference>
<keyword evidence="3" id="KW-1185">Reference proteome</keyword>
<evidence type="ECO:0000313" key="2">
    <source>
        <dbReference type="EMBL" id="PIK34058.1"/>
    </source>
</evidence>
<dbReference type="PANTHER" id="PTHR11778">
    <property type="entry name" value="SERYL-TRNA SYNTHETASE"/>
    <property type="match status" value="1"/>
</dbReference>
<evidence type="ECO:0000313" key="3">
    <source>
        <dbReference type="Proteomes" id="UP000230750"/>
    </source>
</evidence>
<comment type="caution">
    <text evidence="2">The sequence shown here is derived from an EMBL/GenBank/DDBJ whole genome shotgun (WGS) entry which is preliminary data.</text>
</comment>
<dbReference type="EMBL" id="MRZV01002301">
    <property type="protein sequence ID" value="PIK34058.1"/>
    <property type="molecule type" value="Genomic_DNA"/>
</dbReference>
<name>A0A2G8JE83_STIJA</name>
<keyword evidence="2" id="KW-0436">Ligase</keyword>
<dbReference type="Gene3D" id="1.10.287.40">
    <property type="entry name" value="Serine-tRNA synthetase, tRNA binding domain"/>
    <property type="match status" value="1"/>
</dbReference>
<dbReference type="SUPFAM" id="SSF55681">
    <property type="entry name" value="Class II aaRS and biotin synthetases"/>
    <property type="match status" value="1"/>
</dbReference>
<dbReference type="SUPFAM" id="SSF46589">
    <property type="entry name" value="tRNA-binding arm"/>
    <property type="match status" value="1"/>
</dbReference>
<feature type="coiled-coil region" evidence="1">
    <location>
        <begin position="122"/>
        <end position="185"/>
    </location>
</feature>
<dbReference type="Gene3D" id="3.30.930.10">
    <property type="entry name" value="Bira Bifunctional Protein, Domain 2"/>
    <property type="match status" value="1"/>
</dbReference>
<dbReference type="GO" id="GO:0006434">
    <property type="term" value="P:seryl-tRNA aminoacylation"/>
    <property type="evidence" value="ECO:0007669"/>
    <property type="project" value="InterPro"/>
</dbReference>
<sequence>MIVLSKTYYPSTCIMAFVPVRHCLMQFDCLVTRTGLCIERNAAISRRLKFNILKSSERSIVSKSSPGIFTPASKGVEVPFVIKPDLNLDVCFGSQLDDLKLSIQARKQNADLTEMIKVWKNVQELEEMRAKIETDRRKNRTRAKDLSKKKIMTDSKDVKGQREEGKRLREDLKKVNAEINSLLDRLYPLALSLPNQLHPDVAIGTKNRIITDSQKTFSEKRLMTGKRDESISEEHPLVQEGTCYLQADAPHTEQRILDIAEDFLTQKGFTPLSCPDMVKQYALDALGQDFREQREAFFVDTKESEMCLTGLSPLSFYVYYMMSVLESNDLPERCFSIGRSYNANYVSEEFKGLHQQYQGNQVQFLCLFENSYQEEEAFYSNLLETLTEFYTNLGITFRVVEIASENLLSSVYRQNAIQIWLPSIQNFVDVGHLTSCCDFVSRRLMIKYPAKPTQTAAESRIRKYPYSVLYFIHPASKQTPIGISNDKSGF</sequence>
<dbReference type="GO" id="GO:0004828">
    <property type="term" value="F:serine-tRNA ligase activity"/>
    <property type="evidence" value="ECO:0007669"/>
    <property type="project" value="InterPro"/>
</dbReference>
<dbReference type="STRING" id="307972.A0A2G8JE83"/>
<proteinExistence type="predicted"/>
<dbReference type="OrthoDB" id="24683at2759"/>
<dbReference type="GO" id="GO:0005524">
    <property type="term" value="F:ATP binding"/>
    <property type="evidence" value="ECO:0007669"/>
    <property type="project" value="InterPro"/>
</dbReference>
<accession>A0A2G8JE83</accession>